<keyword evidence="1" id="KW-0812">Transmembrane</keyword>
<evidence type="ECO:0000313" key="4">
    <source>
        <dbReference type="Proteomes" id="UP000005778"/>
    </source>
</evidence>
<dbReference type="GO" id="GO:0015914">
    <property type="term" value="P:phospholipid transport"/>
    <property type="evidence" value="ECO:0007669"/>
    <property type="project" value="InterPro"/>
</dbReference>
<proteinExistence type="predicted"/>
<dbReference type="InterPro" id="IPR030970">
    <property type="entry name" value="ABC_MlaD"/>
</dbReference>
<feature type="domain" description="Mce/MlaD" evidence="2">
    <location>
        <begin position="37"/>
        <end position="115"/>
    </location>
</feature>
<keyword evidence="1" id="KW-1133">Transmembrane helix</keyword>
<dbReference type="PANTHER" id="PTHR33371">
    <property type="entry name" value="INTERMEMBRANE PHOSPHOLIPID TRANSPORT SYSTEM BINDING PROTEIN MLAD-RELATED"/>
    <property type="match status" value="1"/>
</dbReference>
<dbReference type="Proteomes" id="UP000005778">
    <property type="component" value="Chromosome"/>
</dbReference>
<organism evidence="3 4">
    <name type="scientific">Desulfobacter postgatei 2ac9</name>
    <dbReference type="NCBI Taxonomy" id="879212"/>
    <lineage>
        <taxon>Bacteria</taxon>
        <taxon>Pseudomonadati</taxon>
        <taxon>Thermodesulfobacteriota</taxon>
        <taxon>Desulfobacteria</taxon>
        <taxon>Desulfobacterales</taxon>
        <taxon>Desulfobacteraceae</taxon>
        <taxon>Desulfobacter</taxon>
    </lineage>
</organism>
<dbReference type="eggNOG" id="COG1463">
    <property type="taxonomic scope" value="Bacteria"/>
</dbReference>
<dbReference type="InterPro" id="IPR003399">
    <property type="entry name" value="Mce/MlaD"/>
</dbReference>
<dbReference type="InterPro" id="IPR052336">
    <property type="entry name" value="MlaD_Phospholipid_Transporter"/>
</dbReference>
<evidence type="ECO:0000313" key="3">
    <source>
        <dbReference type="EMBL" id="EIM63360.1"/>
    </source>
</evidence>
<dbReference type="EMBL" id="CM001488">
    <property type="protein sequence ID" value="EIM63360.1"/>
    <property type="molecule type" value="Genomic_DNA"/>
</dbReference>
<accession>I5B1J7</accession>
<dbReference type="AlphaFoldDB" id="I5B1J7"/>
<dbReference type="OrthoDB" id="9788420at2"/>
<reference evidence="3 4" key="1">
    <citation type="submission" date="2011-09" db="EMBL/GenBank/DDBJ databases">
        <authorList>
            <consortium name="US DOE Joint Genome Institute (JGI-PGF)"/>
            <person name="Lucas S."/>
            <person name="Han J."/>
            <person name="Lapidus A."/>
            <person name="Cheng J.-F."/>
            <person name="Goodwin L."/>
            <person name="Pitluck S."/>
            <person name="Peters L."/>
            <person name="Land M.L."/>
            <person name="Hauser L."/>
            <person name="Orellana R."/>
            <person name="Lovley D."/>
            <person name="Woyke T.J."/>
        </authorList>
    </citation>
    <scope>NUCLEOTIDE SEQUENCE [LARGE SCALE GENOMIC DNA]</scope>
    <source>
        <strain evidence="3 4">2ac9</strain>
    </source>
</reference>
<dbReference type="STRING" id="879212.DespoDRAFT_01412"/>
<keyword evidence="4" id="KW-1185">Reference proteome</keyword>
<evidence type="ECO:0000259" key="2">
    <source>
        <dbReference type="Pfam" id="PF02470"/>
    </source>
</evidence>
<reference evidence="3 4" key="2">
    <citation type="submission" date="2012-02" db="EMBL/GenBank/DDBJ databases">
        <title>Improved High-Quality Draft sequence of Desulfobacter postgatei 2ac9.</title>
        <authorList>
            <consortium name="US DOE Joint Genome Institute"/>
            <person name="Lucas S."/>
            <person name="Han J."/>
            <person name="Lapidus A."/>
            <person name="Cheng J.-F."/>
            <person name="Goodwin L."/>
            <person name="Pitluck S."/>
            <person name="Peters L."/>
            <person name="Ovchinnikova G."/>
            <person name="Held B."/>
            <person name="Detter J.C."/>
            <person name="Han C."/>
            <person name="Tapia R."/>
            <person name="Land M."/>
            <person name="Hauser L."/>
            <person name="Kyrpides N."/>
            <person name="Ivanova N."/>
            <person name="Pagani I."/>
            <person name="Orellana R."/>
            <person name="Lovley D."/>
            <person name="Woyke T."/>
        </authorList>
    </citation>
    <scope>NUCLEOTIDE SEQUENCE [LARGE SCALE GENOMIC DNA]</scope>
    <source>
        <strain evidence="3 4">2ac9</strain>
    </source>
</reference>
<dbReference type="NCBIfam" id="TIGR04430">
    <property type="entry name" value="OM_asym_MlaD"/>
    <property type="match status" value="1"/>
</dbReference>
<dbReference type="PANTHER" id="PTHR33371:SF4">
    <property type="entry name" value="INTERMEMBRANE PHOSPHOLIPID TRANSPORT SYSTEM BINDING PROTEIN MLAD"/>
    <property type="match status" value="1"/>
</dbReference>
<name>I5B1J7_9BACT</name>
<dbReference type="Pfam" id="PF02470">
    <property type="entry name" value="MlaD"/>
    <property type="match status" value="1"/>
</dbReference>
<dbReference type="HOGENOM" id="CLU_107027_1_1_7"/>
<sequence>MKLINKELYVGVFVLIGLLCAGYLTVVLGGVPMFGPKGYTLYAYFTSVSGLKDGARIEMAGVEIGNVSEIRLDKERLEAKVAFRINQELQLSEDSIASIKTAGIIGEKYISISPGGSDIMLEDKEAFNNTESTLDIESLIRKFIFKDDNES</sequence>
<gene>
    <name evidence="3" type="ORF">DespoDRAFT_01412</name>
</gene>
<dbReference type="RefSeq" id="WP_004072421.1">
    <property type="nucleotide sequence ID" value="NZ_CM001488.1"/>
</dbReference>
<keyword evidence="1" id="KW-0472">Membrane</keyword>
<feature type="transmembrane region" description="Helical" evidence="1">
    <location>
        <begin position="12"/>
        <end position="34"/>
    </location>
</feature>
<protein>
    <submittedName>
        <fullName evidence="3">ABC-type transport system involved in resistance to organic solvents, periplasmic component</fullName>
    </submittedName>
</protein>
<evidence type="ECO:0000256" key="1">
    <source>
        <dbReference type="SAM" id="Phobius"/>
    </source>
</evidence>